<evidence type="ECO:0000313" key="3">
    <source>
        <dbReference type="Proteomes" id="UP000070163"/>
    </source>
</evidence>
<dbReference type="Proteomes" id="UP000070163">
    <property type="component" value="Unassembled WGS sequence"/>
</dbReference>
<accession>A0A133UBS8</accession>
<evidence type="ECO:0008006" key="4">
    <source>
        <dbReference type="Google" id="ProtNLM"/>
    </source>
</evidence>
<keyword evidence="3" id="KW-1185">Reference proteome</keyword>
<name>A0A133UBS8_9EURY</name>
<reference evidence="2 3" key="1">
    <citation type="journal article" date="2016" name="Sci. Rep.">
        <title>Metabolic traits of an uncultured archaeal lineage -MSBL1- from brine pools of the Red Sea.</title>
        <authorList>
            <person name="Mwirichia R."/>
            <person name="Alam I."/>
            <person name="Rashid M."/>
            <person name="Vinu M."/>
            <person name="Ba-Alawi W."/>
            <person name="Anthony Kamau A."/>
            <person name="Kamanda Ngugi D."/>
            <person name="Goker M."/>
            <person name="Klenk H.P."/>
            <person name="Bajic V."/>
            <person name="Stingl U."/>
        </authorList>
    </citation>
    <scope>NUCLEOTIDE SEQUENCE [LARGE SCALE GENOMIC DNA]</scope>
    <source>
        <strain evidence="2">SCGC-AAA259A05</strain>
    </source>
</reference>
<gene>
    <name evidence="2" type="ORF">AKJ57_00460</name>
</gene>
<feature type="transmembrane region" description="Helical" evidence="1">
    <location>
        <begin position="43"/>
        <end position="66"/>
    </location>
</feature>
<feature type="transmembrane region" description="Helical" evidence="1">
    <location>
        <begin position="78"/>
        <end position="102"/>
    </location>
</feature>
<proteinExistence type="predicted"/>
<evidence type="ECO:0000313" key="2">
    <source>
        <dbReference type="EMBL" id="KXA91657.1"/>
    </source>
</evidence>
<dbReference type="InterPro" id="IPR007404">
    <property type="entry name" value="YdjM-like"/>
</dbReference>
<keyword evidence="1" id="KW-1133">Transmembrane helix</keyword>
<sequence length="178" mass="19571">MDALTHIFLPLILIYVLKREYFNPNPLVFSLALFALLPDVDKFLGMSGLLHSLLTLVPTLAASFLLERKLSGTKRYSLIITFFVLTHLLLDFLGDGIVPLLYPLVKSGVGLRYPIQIVFGEGSLGAMIRGSIEITKTAPEPGFHAYESLITGYGVAASLVFLTIFVKDRLRGRSEGEG</sequence>
<keyword evidence="1" id="KW-0472">Membrane</keyword>
<dbReference type="EMBL" id="LHXJ01000003">
    <property type="protein sequence ID" value="KXA91657.1"/>
    <property type="molecule type" value="Genomic_DNA"/>
</dbReference>
<evidence type="ECO:0000256" key="1">
    <source>
        <dbReference type="SAM" id="Phobius"/>
    </source>
</evidence>
<dbReference type="AlphaFoldDB" id="A0A133UBS8"/>
<organism evidence="2 3">
    <name type="scientific">candidate division MSBL1 archaeon SCGC-AAA259A05</name>
    <dbReference type="NCBI Taxonomy" id="1698259"/>
    <lineage>
        <taxon>Archaea</taxon>
        <taxon>Methanobacteriati</taxon>
        <taxon>Methanobacteriota</taxon>
        <taxon>candidate division MSBL1</taxon>
    </lineage>
</organism>
<dbReference type="Pfam" id="PF04307">
    <property type="entry name" value="YdjM"/>
    <property type="match status" value="1"/>
</dbReference>
<feature type="transmembrane region" description="Helical" evidence="1">
    <location>
        <begin position="149"/>
        <end position="166"/>
    </location>
</feature>
<comment type="caution">
    <text evidence="2">The sequence shown here is derived from an EMBL/GenBank/DDBJ whole genome shotgun (WGS) entry which is preliminary data.</text>
</comment>
<protein>
    <recommendedName>
        <fullName evidence="4">Metal-dependent hydrolase</fullName>
    </recommendedName>
</protein>
<keyword evidence="1" id="KW-0812">Transmembrane</keyword>